<evidence type="ECO:0000256" key="1">
    <source>
        <dbReference type="ARBA" id="ARBA00010552"/>
    </source>
</evidence>
<dbReference type="InterPro" id="IPR006056">
    <property type="entry name" value="RidA"/>
</dbReference>
<dbReference type="Proteomes" id="UP000184603">
    <property type="component" value="Unassembled WGS sequence"/>
</dbReference>
<dbReference type="FunFam" id="3.30.1330.40:FF:000001">
    <property type="entry name" value="L-PSP family endoribonuclease"/>
    <property type="match status" value="1"/>
</dbReference>
<dbReference type="Gene3D" id="3.30.1330.40">
    <property type="entry name" value="RutC-like"/>
    <property type="match status" value="1"/>
</dbReference>
<protein>
    <submittedName>
        <fullName evidence="2">Endoribonuclease L-PSP</fullName>
    </submittedName>
</protein>
<dbReference type="OrthoDB" id="9808943at2"/>
<comment type="similarity">
    <text evidence="1">Belongs to the RutC family.</text>
</comment>
<dbReference type="AlphaFoldDB" id="A0A1M7YG45"/>
<dbReference type="PANTHER" id="PTHR11803:SF39">
    <property type="entry name" value="2-IMINOBUTANOATE_2-IMINOPROPANOATE DEAMINASE"/>
    <property type="match status" value="1"/>
</dbReference>
<dbReference type="RefSeq" id="WP_073615505.1">
    <property type="nucleotide sequence ID" value="NZ_FRFE01000026.1"/>
</dbReference>
<dbReference type="PROSITE" id="PS01094">
    <property type="entry name" value="UPF0076"/>
    <property type="match status" value="1"/>
</dbReference>
<gene>
    <name evidence="2" type="ORF">SAMN02745220_04077</name>
</gene>
<sequence length="128" mass="13444">MKGKIAIETSNAPGAVGPYSQAVRVGELLFTSGQLPIDPATGKMAEGTIANRAHQALKNLKAVIEAAGGRLEDVLKTTVFLSDIGNFQEVNAVYAEYFSSPFPARSAFQVAALPLGADIEIEAIVLIN</sequence>
<dbReference type="SUPFAM" id="SSF55298">
    <property type="entry name" value="YjgF-like"/>
    <property type="match status" value="1"/>
</dbReference>
<reference evidence="2 3" key="1">
    <citation type="submission" date="2016-12" db="EMBL/GenBank/DDBJ databases">
        <authorList>
            <person name="Song W.-J."/>
            <person name="Kurnit D.M."/>
        </authorList>
    </citation>
    <scope>NUCLEOTIDE SEQUENCE [LARGE SCALE GENOMIC DNA]</scope>
    <source>
        <strain evidence="2 3">DSM 18488</strain>
    </source>
</reference>
<organism evidence="2 3">
    <name type="scientific">Desulfopila aestuarii DSM 18488</name>
    <dbReference type="NCBI Taxonomy" id="1121416"/>
    <lineage>
        <taxon>Bacteria</taxon>
        <taxon>Pseudomonadati</taxon>
        <taxon>Thermodesulfobacteriota</taxon>
        <taxon>Desulfobulbia</taxon>
        <taxon>Desulfobulbales</taxon>
        <taxon>Desulfocapsaceae</taxon>
        <taxon>Desulfopila</taxon>
    </lineage>
</organism>
<keyword evidence="3" id="KW-1185">Reference proteome</keyword>
<dbReference type="InterPro" id="IPR035959">
    <property type="entry name" value="RutC-like_sf"/>
</dbReference>
<dbReference type="EMBL" id="FRFE01000026">
    <property type="protein sequence ID" value="SHO51583.1"/>
    <property type="molecule type" value="Genomic_DNA"/>
</dbReference>
<dbReference type="InterPro" id="IPR019897">
    <property type="entry name" value="RidA_CS"/>
</dbReference>
<dbReference type="NCBIfam" id="TIGR00004">
    <property type="entry name" value="Rid family detoxifying hydrolase"/>
    <property type="match status" value="1"/>
</dbReference>
<dbReference type="InterPro" id="IPR006175">
    <property type="entry name" value="YjgF/YER057c/UK114"/>
</dbReference>
<name>A0A1M7YG45_9BACT</name>
<proteinExistence type="inferred from homology"/>
<evidence type="ECO:0000313" key="3">
    <source>
        <dbReference type="Proteomes" id="UP000184603"/>
    </source>
</evidence>
<evidence type="ECO:0000313" key="2">
    <source>
        <dbReference type="EMBL" id="SHO51583.1"/>
    </source>
</evidence>
<accession>A0A1M7YG45</accession>
<dbReference type="STRING" id="1121416.SAMN02745220_04077"/>
<dbReference type="Pfam" id="PF01042">
    <property type="entry name" value="Ribonuc_L-PSP"/>
    <property type="match status" value="1"/>
</dbReference>
<dbReference type="GO" id="GO:0019239">
    <property type="term" value="F:deaminase activity"/>
    <property type="evidence" value="ECO:0007669"/>
    <property type="project" value="TreeGrafter"/>
</dbReference>
<dbReference type="PANTHER" id="PTHR11803">
    <property type="entry name" value="2-IMINOBUTANOATE/2-IMINOPROPANOATE DEAMINASE RIDA"/>
    <property type="match status" value="1"/>
</dbReference>
<dbReference type="GO" id="GO:0005829">
    <property type="term" value="C:cytosol"/>
    <property type="evidence" value="ECO:0007669"/>
    <property type="project" value="TreeGrafter"/>
</dbReference>
<dbReference type="CDD" id="cd00448">
    <property type="entry name" value="YjgF_YER057c_UK114_family"/>
    <property type="match status" value="1"/>
</dbReference>